<dbReference type="InterPro" id="IPR001329">
    <property type="entry name" value="Venom_Hyaluronidase"/>
</dbReference>
<dbReference type="GO" id="GO:0004415">
    <property type="term" value="F:hyalurononglucosaminidase activity"/>
    <property type="evidence" value="ECO:0007669"/>
    <property type="project" value="UniProtKB-UniRule"/>
</dbReference>
<feature type="disulfide bond" evidence="6">
    <location>
        <begin position="244"/>
        <end position="256"/>
    </location>
</feature>
<gene>
    <name evidence="9" type="ORF">J437_LFUL005974</name>
</gene>
<comment type="similarity">
    <text evidence="1 4 7">Belongs to the glycosyl hydrolase 56 family.</text>
</comment>
<keyword evidence="7" id="KW-0326">Glycosidase</keyword>
<reference evidence="9" key="2">
    <citation type="submission" date="2017-10" db="EMBL/GenBank/DDBJ databases">
        <title>Ladona fulva Genome sequencing and assembly.</title>
        <authorList>
            <person name="Murali S."/>
            <person name="Richards S."/>
            <person name="Bandaranaike D."/>
            <person name="Bellair M."/>
            <person name="Blankenburg K."/>
            <person name="Chao H."/>
            <person name="Dinh H."/>
            <person name="Doddapaneni H."/>
            <person name="Dugan-Rocha S."/>
            <person name="Elkadiri S."/>
            <person name="Gnanaolivu R."/>
            <person name="Hernandez B."/>
            <person name="Skinner E."/>
            <person name="Javaid M."/>
            <person name="Lee S."/>
            <person name="Li M."/>
            <person name="Ming W."/>
            <person name="Munidasa M."/>
            <person name="Muniz J."/>
            <person name="Nguyen L."/>
            <person name="Hughes D."/>
            <person name="Osuji N."/>
            <person name="Pu L.-L."/>
            <person name="Puazo M."/>
            <person name="Qu C."/>
            <person name="Quiroz J."/>
            <person name="Raj R."/>
            <person name="Weissenberger G."/>
            <person name="Xin Y."/>
            <person name="Zou X."/>
            <person name="Han Y."/>
            <person name="Worley K."/>
            <person name="Muzny D."/>
            <person name="Gibbs R."/>
        </authorList>
    </citation>
    <scope>NUCLEOTIDE SEQUENCE</scope>
    <source>
        <strain evidence="9">Sampled in the wild</strain>
    </source>
</reference>
<keyword evidence="7" id="KW-0378">Hydrolase</keyword>
<accession>A0A8K0NY26</accession>
<dbReference type="PANTHER" id="PTHR11769:SF35">
    <property type="entry name" value="HYALURONIDASE"/>
    <property type="match status" value="1"/>
</dbReference>
<sequence>MKRPFGWGPIITLMGIISAFLISESSAKGIFNVFSIFKPIFTPLERRTPDIYSMEVPDKNFNVYWNVPTFMCRKYGVLFNLSEYGIFQNEGDDFRGSTSLIMYDPGVFPALVNDEGNDPGPSKRSIEERNGGVPQRGDLSLHLKTFREELEQMIPDPNFSGVAVIDFEFWRPAWRQNWGSLLNYRELSRQIEKKKHPFWSKEQIEAEARRKFEFSARKFMEETLKLARRLRPKGRWGYYAFPYCHNFTPKNPAPTCAPETMSDNDQLSWLYDASSAIFPSIYLEYNKLTEEEHYEFIYGRIGEAKRVTRGTSTPVYPYIWYRYRDTPGYLSKVDLFNSLVVPRLLNADGAMIWGSGKDVDSAEKCQRLLNYAHNTLGPIVKFVSNLPQGKITSVDIENQGRKESSMGVLSDLETPSVQESPNNFPSINRWRY</sequence>
<evidence type="ECO:0000313" key="10">
    <source>
        <dbReference type="Proteomes" id="UP000792457"/>
    </source>
</evidence>
<feature type="active site" description="Proton donor" evidence="5">
    <location>
        <position position="168"/>
    </location>
</feature>
<reference evidence="9" key="1">
    <citation type="submission" date="2013-04" db="EMBL/GenBank/DDBJ databases">
        <authorList>
            <person name="Qu J."/>
            <person name="Murali S.C."/>
            <person name="Bandaranaike D."/>
            <person name="Bellair M."/>
            <person name="Blankenburg K."/>
            <person name="Chao H."/>
            <person name="Dinh H."/>
            <person name="Doddapaneni H."/>
            <person name="Downs B."/>
            <person name="Dugan-Rocha S."/>
            <person name="Elkadiri S."/>
            <person name="Gnanaolivu R.D."/>
            <person name="Hernandez B."/>
            <person name="Javaid M."/>
            <person name="Jayaseelan J.C."/>
            <person name="Lee S."/>
            <person name="Li M."/>
            <person name="Ming W."/>
            <person name="Munidasa M."/>
            <person name="Muniz J."/>
            <person name="Nguyen L."/>
            <person name="Ongeri F."/>
            <person name="Osuji N."/>
            <person name="Pu L.-L."/>
            <person name="Puazo M."/>
            <person name="Qu C."/>
            <person name="Quiroz J."/>
            <person name="Raj R."/>
            <person name="Weissenberger G."/>
            <person name="Xin Y."/>
            <person name="Zou X."/>
            <person name="Han Y."/>
            <person name="Richards S."/>
            <person name="Worley K."/>
            <person name="Muzny D."/>
            <person name="Gibbs R."/>
        </authorList>
    </citation>
    <scope>NUCLEOTIDE SEQUENCE</scope>
    <source>
        <strain evidence="9">Sampled in the wild</strain>
    </source>
</reference>
<evidence type="ECO:0000256" key="2">
    <source>
        <dbReference type="ARBA" id="ARBA00023157"/>
    </source>
</evidence>
<dbReference type="Gene3D" id="3.20.20.70">
    <property type="entry name" value="Aldolase class I"/>
    <property type="match status" value="1"/>
</dbReference>
<dbReference type="EC" id="3.2.1.35" evidence="7"/>
<keyword evidence="3" id="KW-0325">Glycoprotein</keyword>
<evidence type="ECO:0000256" key="4">
    <source>
        <dbReference type="PIRNR" id="PIRNR038193"/>
    </source>
</evidence>
<dbReference type="PRINTS" id="PR00846">
    <property type="entry name" value="GLHYDRLASE56"/>
</dbReference>
<evidence type="ECO:0000313" key="9">
    <source>
        <dbReference type="EMBL" id="KAG8225937.1"/>
    </source>
</evidence>
<dbReference type="InterPro" id="IPR013785">
    <property type="entry name" value="Aldolase_TIM"/>
</dbReference>
<evidence type="ECO:0000256" key="8">
    <source>
        <dbReference type="SAM" id="MobiDB-lite"/>
    </source>
</evidence>
<evidence type="ECO:0000256" key="3">
    <source>
        <dbReference type="ARBA" id="ARBA00023180"/>
    </source>
</evidence>
<evidence type="ECO:0000256" key="7">
    <source>
        <dbReference type="RuleBase" id="RU610713"/>
    </source>
</evidence>
<evidence type="ECO:0000256" key="5">
    <source>
        <dbReference type="PIRSR" id="PIRSR038193-1"/>
    </source>
</evidence>
<evidence type="ECO:0000256" key="1">
    <source>
        <dbReference type="ARBA" id="ARBA00008871"/>
    </source>
</evidence>
<dbReference type="PRINTS" id="PR00847">
    <property type="entry name" value="HYALURONDASE"/>
</dbReference>
<name>A0A8K0NY26_LADFU</name>
<dbReference type="GO" id="GO:0006952">
    <property type="term" value="P:defense response"/>
    <property type="evidence" value="ECO:0007669"/>
    <property type="project" value="InterPro"/>
</dbReference>
<organism evidence="9 10">
    <name type="scientific">Ladona fulva</name>
    <name type="common">Scarce chaser dragonfly</name>
    <name type="synonym">Libellula fulva</name>
    <dbReference type="NCBI Taxonomy" id="123851"/>
    <lineage>
        <taxon>Eukaryota</taxon>
        <taxon>Metazoa</taxon>
        <taxon>Ecdysozoa</taxon>
        <taxon>Arthropoda</taxon>
        <taxon>Hexapoda</taxon>
        <taxon>Insecta</taxon>
        <taxon>Pterygota</taxon>
        <taxon>Palaeoptera</taxon>
        <taxon>Odonata</taxon>
        <taxon>Epiprocta</taxon>
        <taxon>Anisoptera</taxon>
        <taxon>Libelluloidea</taxon>
        <taxon>Libellulidae</taxon>
        <taxon>Ladona</taxon>
    </lineage>
</organism>
<protein>
    <recommendedName>
        <fullName evidence="7">Hyaluronidase</fullName>
        <ecNumber evidence="7">3.2.1.35</ecNumber>
    </recommendedName>
</protein>
<dbReference type="PIRSF" id="PIRSF038193">
    <property type="entry name" value="Hyaluronidase"/>
    <property type="match status" value="1"/>
</dbReference>
<dbReference type="GO" id="GO:0030214">
    <property type="term" value="P:hyaluronan catabolic process"/>
    <property type="evidence" value="ECO:0007669"/>
    <property type="project" value="TreeGrafter"/>
</dbReference>
<dbReference type="InterPro" id="IPR017853">
    <property type="entry name" value="GH"/>
</dbReference>
<feature type="region of interest" description="Disordered" evidence="8">
    <location>
        <begin position="405"/>
        <end position="432"/>
    </location>
</feature>
<keyword evidence="2 6" id="KW-1015">Disulfide bond</keyword>
<feature type="disulfide bond" evidence="6">
    <location>
        <begin position="72"/>
        <end position="365"/>
    </location>
</feature>
<dbReference type="EMBL" id="KZ308259">
    <property type="protein sequence ID" value="KAG8225937.1"/>
    <property type="molecule type" value="Genomic_DNA"/>
</dbReference>
<proteinExistence type="inferred from homology"/>
<dbReference type="Pfam" id="PF01630">
    <property type="entry name" value="Glyco_hydro_56"/>
    <property type="match status" value="1"/>
</dbReference>
<dbReference type="GO" id="GO:0005975">
    <property type="term" value="P:carbohydrate metabolic process"/>
    <property type="evidence" value="ECO:0007669"/>
    <property type="project" value="UniProtKB-UniRule"/>
</dbReference>
<feature type="compositionally biased region" description="Polar residues" evidence="8">
    <location>
        <begin position="413"/>
        <end position="426"/>
    </location>
</feature>
<dbReference type="PANTHER" id="PTHR11769">
    <property type="entry name" value="HYALURONIDASE"/>
    <property type="match status" value="1"/>
</dbReference>
<feature type="region of interest" description="Disordered" evidence="8">
    <location>
        <begin position="114"/>
        <end position="137"/>
    </location>
</feature>
<dbReference type="AlphaFoldDB" id="A0A8K0NY26"/>
<dbReference type="SUPFAM" id="SSF51445">
    <property type="entry name" value="(Trans)glycosidases"/>
    <property type="match status" value="1"/>
</dbReference>
<evidence type="ECO:0000256" key="6">
    <source>
        <dbReference type="PIRSR" id="PIRSR038193-3"/>
    </source>
</evidence>
<comment type="catalytic activity">
    <reaction evidence="7">
        <text>Random hydrolysis of (1-&gt;4)-linkages between N-acetyl-beta-D-glucosamine and D-glucuronate residues in hyaluronate.</text>
        <dbReference type="EC" id="3.2.1.35"/>
    </reaction>
</comment>
<dbReference type="InterPro" id="IPR018155">
    <property type="entry name" value="Hyaluronidase"/>
</dbReference>
<dbReference type="Proteomes" id="UP000792457">
    <property type="component" value="Unassembled WGS sequence"/>
</dbReference>
<dbReference type="OrthoDB" id="5796153at2759"/>
<keyword evidence="10" id="KW-1185">Reference proteome</keyword>
<comment type="caution">
    <text evidence="9">The sequence shown here is derived from an EMBL/GenBank/DDBJ whole genome shotgun (WGS) entry which is preliminary data.</text>
</comment>